<comment type="caution">
    <text evidence="2">The sequence shown here is derived from an EMBL/GenBank/DDBJ whole genome shotgun (WGS) entry which is preliminary data.</text>
</comment>
<dbReference type="Proteomes" id="UP000789508">
    <property type="component" value="Unassembled WGS sequence"/>
</dbReference>
<feature type="transmembrane region" description="Helical" evidence="1">
    <location>
        <begin position="100"/>
        <end position="119"/>
    </location>
</feature>
<accession>A0A9N9HKJ8</accession>
<dbReference type="OrthoDB" id="2442941at2759"/>
<keyword evidence="1" id="KW-0812">Transmembrane</keyword>
<dbReference type="EMBL" id="CAJVPS010016768">
    <property type="protein sequence ID" value="CAG8691180.1"/>
    <property type="molecule type" value="Genomic_DNA"/>
</dbReference>
<keyword evidence="1" id="KW-0472">Membrane</keyword>
<gene>
    <name evidence="2" type="ORF">ALEPTO_LOCUS11210</name>
</gene>
<keyword evidence="3" id="KW-1185">Reference proteome</keyword>
<protein>
    <submittedName>
        <fullName evidence="2">12589_t:CDS:1</fullName>
    </submittedName>
</protein>
<evidence type="ECO:0000313" key="3">
    <source>
        <dbReference type="Proteomes" id="UP000789508"/>
    </source>
</evidence>
<reference evidence="2" key="1">
    <citation type="submission" date="2021-06" db="EMBL/GenBank/DDBJ databases">
        <authorList>
            <person name="Kallberg Y."/>
            <person name="Tangrot J."/>
            <person name="Rosling A."/>
        </authorList>
    </citation>
    <scope>NUCLEOTIDE SEQUENCE</scope>
    <source>
        <strain evidence="2">FL130A</strain>
    </source>
</reference>
<proteinExistence type="predicted"/>
<dbReference type="AlphaFoldDB" id="A0A9N9HKJ8"/>
<keyword evidence="1" id="KW-1133">Transmembrane helix</keyword>
<evidence type="ECO:0000313" key="2">
    <source>
        <dbReference type="EMBL" id="CAG8691180.1"/>
    </source>
</evidence>
<name>A0A9N9HKJ8_9GLOM</name>
<evidence type="ECO:0000256" key="1">
    <source>
        <dbReference type="SAM" id="Phobius"/>
    </source>
</evidence>
<sequence>MSGGVITRRGEKENQQLNNELLLKYFRENDIKEISLTPEGNLLIKYNSDQTKIITSDQTNQELQKVIIYCQENNQTNLSQQDLINKTNSPTTKSENSNNLLAIIGIGGALIIGVVIGLWKSTTISTPTEEKKIIQKRLSKNGSMRFNFILSFSDNLGLAVEVVAIRRNLDKSIVLSTSPPPSFF</sequence>
<organism evidence="2 3">
    <name type="scientific">Ambispora leptoticha</name>
    <dbReference type="NCBI Taxonomy" id="144679"/>
    <lineage>
        <taxon>Eukaryota</taxon>
        <taxon>Fungi</taxon>
        <taxon>Fungi incertae sedis</taxon>
        <taxon>Mucoromycota</taxon>
        <taxon>Glomeromycotina</taxon>
        <taxon>Glomeromycetes</taxon>
        <taxon>Archaeosporales</taxon>
        <taxon>Ambisporaceae</taxon>
        <taxon>Ambispora</taxon>
    </lineage>
</organism>